<protein>
    <submittedName>
        <fullName evidence="1">Uncharacterized protein</fullName>
    </submittedName>
</protein>
<evidence type="ECO:0000313" key="2">
    <source>
        <dbReference type="Proteomes" id="UP000054015"/>
    </source>
</evidence>
<name>A0A101DZ75_ARCFL</name>
<dbReference type="Proteomes" id="UP000054015">
    <property type="component" value="Unassembled WGS sequence"/>
</dbReference>
<dbReference type="AlphaFoldDB" id="A0A101DZ75"/>
<sequence length="90" mass="9703">KLLNGCGVLHKLRFHSQVPESSVDEVVILAVVVYHVDFHALKLVKEKLTLCPLALIVDAAASHSVLRSIEALPPLAGRDDLLSNSSTNLP</sequence>
<reference evidence="2" key="1">
    <citation type="journal article" date="2015" name="MBio">
        <title>Genome-Resolved Metagenomic Analysis Reveals Roles for Candidate Phyla and Other Microbial Community Members in Biogeochemical Transformations in Oil Reservoirs.</title>
        <authorList>
            <person name="Hu P."/>
            <person name="Tom L."/>
            <person name="Singh A."/>
            <person name="Thomas B.C."/>
            <person name="Baker B.J."/>
            <person name="Piceno Y.M."/>
            <person name="Andersen G.L."/>
            <person name="Banfield J.F."/>
        </authorList>
    </citation>
    <scope>NUCLEOTIDE SEQUENCE [LARGE SCALE GENOMIC DNA]</scope>
</reference>
<accession>A0A101DZ75</accession>
<proteinExistence type="predicted"/>
<organism evidence="1 2">
    <name type="scientific">Archaeoglobus fulgidus</name>
    <dbReference type="NCBI Taxonomy" id="2234"/>
    <lineage>
        <taxon>Archaea</taxon>
        <taxon>Methanobacteriati</taxon>
        <taxon>Methanobacteriota</taxon>
        <taxon>Archaeoglobi</taxon>
        <taxon>Archaeoglobales</taxon>
        <taxon>Archaeoglobaceae</taxon>
        <taxon>Archaeoglobus</taxon>
    </lineage>
</organism>
<comment type="caution">
    <text evidence="1">The sequence shown here is derived from an EMBL/GenBank/DDBJ whole genome shotgun (WGS) entry which is preliminary data.</text>
</comment>
<evidence type="ECO:0000313" key="1">
    <source>
        <dbReference type="EMBL" id="KUK05671.1"/>
    </source>
</evidence>
<gene>
    <name evidence="1" type="ORF">XD48_2087</name>
</gene>
<feature type="non-terminal residue" evidence="1">
    <location>
        <position position="1"/>
    </location>
</feature>
<dbReference type="EMBL" id="LGEX01000089">
    <property type="protein sequence ID" value="KUK05671.1"/>
    <property type="molecule type" value="Genomic_DNA"/>
</dbReference>